<dbReference type="EMBL" id="HBFS01011540">
    <property type="protein sequence ID" value="CAD8914712.1"/>
    <property type="molecule type" value="Transcribed_RNA"/>
</dbReference>
<feature type="compositionally biased region" description="Gly residues" evidence="1">
    <location>
        <begin position="83"/>
        <end position="95"/>
    </location>
</feature>
<name>A0A7S1CD74_9STRA</name>
<keyword evidence="2" id="KW-1133">Transmembrane helix</keyword>
<organism evidence="3">
    <name type="scientific">Bicosoecida sp. CB-2014</name>
    <dbReference type="NCBI Taxonomy" id="1486930"/>
    <lineage>
        <taxon>Eukaryota</taxon>
        <taxon>Sar</taxon>
        <taxon>Stramenopiles</taxon>
        <taxon>Bigyra</taxon>
        <taxon>Opalozoa</taxon>
        <taxon>Bicosoecida</taxon>
    </lineage>
</organism>
<feature type="compositionally biased region" description="Acidic residues" evidence="1">
    <location>
        <begin position="1"/>
        <end position="10"/>
    </location>
</feature>
<evidence type="ECO:0000313" key="3">
    <source>
        <dbReference type="EMBL" id="CAD8914712.1"/>
    </source>
</evidence>
<keyword evidence="2" id="KW-0812">Transmembrane</keyword>
<feature type="compositionally biased region" description="Gly residues" evidence="1">
    <location>
        <begin position="28"/>
        <end position="42"/>
    </location>
</feature>
<proteinExistence type="predicted"/>
<feature type="transmembrane region" description="Helical" evidence="2">
    <location>
        <begin position="195"/>
        <end position="214"/>
    </location>
</feature>
<reference evidence="3" key="1">
    <citation type="submission" date="2021-01" db="EMBL/GenBank/DDBJ databases">
        <authorList>
            <person name="Corre E."/>
            <person name="Pelletier E."/>
            <person name="Niang G."/>
            <person name="Scheremetjew M."/>
            <person name="Finn R."/>
            <person name="Kale V."/>
            <person name="Holt S."/>
            <person name="Cochrane G."/>
            <person name="Meng A."/>
            <person name="Brown T."/>
            <person name="Cohen L."/>
        </authorList>
    </citation>
    <scope>NUCLEOTIDE SEQUENCE</scope>
    <source>
        <strain evidence="3">Ms1</strain>
    </source>
</reference>
<feature type="compositionally biased region" description="Low complexity" evidence="1">
    <location>
        <begin position="43"/>
        <end position="52"/>
    </location>
</feature>
<feature type="region of interest" description="Disordered" evidence="1">
    <location>
        <begin position="83"/>
        <end position="116"/>
    </location>
</feature>
<evidence type="ECO:0000256" key="1">
    <source>
        <dbReference type="SAM" id="MobiDB-lite"/>
    </source>
</evidence>
<keyword evidence="2" id="KW-0472">Membrane</keyword>
<protein>
    <submittedName>
        <fullName evidence="3">Uncharacterized protein</fullName>
    </submittedName>
</protein>
<gene>
    <name evidence="3" type="ORF">BSP0115_LOCUS7965</name>
</gene>
<sequence length="457" mass="48244">MAAIGGDEEESNRLIEALAEGDGEGEGDSGGGGGGGDGGGAGVADAAAAPEALEGEGDAEAGPAEEPRRVMVKVMSDRAPADGGAGFGGGRGAGGSELSAAEVARRRHARGGGKPDNCLSRTATVDQRACTAVNWLVFVYGPVMLISILPVLLTPFTEAIFLVPLMCGIFLPGLVGLFCMLACGFPEAIGRVGAPLWLTMLAVTGFTISVGISAQRPMRVAHASVVDDGWDVLAIDREFRSVDEMRQMFVASPTLVADASMLQEVWPGSEGFGDKWCLVPTGPVIDGKVPSWYGCAYHVDGSEVMSCEAMLRGDVSEFYVPPDDSDGISLSQSEYARTDECFRALATLMPEFGGDRDPGTTVVLDRLPGMDSASEATRAIRSTNMTTAITPQLRKADSATDSYEESEVGEALLLPKLGYGDFERELVTGFSIAWLLLWLCMMAPWVHKVERCYWCAD</sequence>
<feature type="transmembrane region" description="Helical" evidence="2">
    <location>
        <begin position="160"/>
        <end position="189"/>
    </location>
</feature>
<dbReference type="AlphaFoldDB" id="A0A7S1CD74"/>
<evidence type="ECO:0000256" key="2">
    <source>
        <dbReference type="SAM" id="Phobius"/>
    </source>
</evidence>
<feature type="transmembrane region" description="Helical" evidence="2">
    <location>
        <begin position="132"/>
        <end position="153"/>
    </location>
</feature>
<feature type="region of interest" description="Disordered" evidence="1">
    <location>
        <begin position="1"/>
        <end position="67"/>
    </location>
</feature>
<accession>A0A7S1CD74</accession>